<comment type="subunit">
    <text evidence="4">Homotetramer.</text>
</comment>
<sequence>MEPRQVTGVYRELSGLHTLVWAHVSEEQLPEVRIYTVTAEWGQTDMVRGARIRFSQQWTVIADSNNHKSIRTVLPPGVCLPISGELLSSRSPVQNLRAVVRDISGHHLLEIWDRQGLTKCLNLTALDKHGRVYEDAQFGCLSWSRCENKLLYIAEKSRNTSEDTQESAYMKDRNVYCEDWGEALTNKSVPVICAVDLQNGTVAVLQGVPADVSPGQALWAPGSQSVFFIGWYHEPFRLGLKFCSNRRSALFRLDLEGHCERLSGDNLSVSCPRLSPDGSTLIYLQGGVFGPHSQCLSVQQLDLSSGKTSTLLDVVNRPQNGGFAGVYEALPSCCWSADSQRVVFSSARRNWKDLFLVDRRSKKVSSLSDNLSDPSQVYGSWKLLTVQRDLMVVSCSSPNTPPTLRIGFLPSSDEAVTWRTLQQPLKTFDFQWSVLDVTPPPEEDNTYYSGLDFGAVLVKPSRPLRETRIPLVVYIHGGPHSQFPAEWNCTTAGLAKLGFAVLMVNYRGSTGFGQDSILSLIGQIGSQDVKDVQRAVLTALRSDATLDPQRLAVIGGSHGGFLCCHLIGQYPDIYKACAARNPVINAATLLGTSDIVDWRYNSAGFQYSYDQIPTAEALAAMLQKSPISHVAQIRAPVLLMLGGRDRRVSPHQGLELYKALKARGSPVRLLWFPDDGHSLSRVDTLADCFLSTVLWLHEHL</sequence>
<name>A0A3B5AYE8_9TELE</name>
<evidence type="ECO:0000313" key="12">
    <source>
        <dbReference type="Proteomes" id="UP000694891"/>
    </source>
</evidence>
<protein>
    <recommendedName>
        <fullName evidence="6">Acylamino-acid-releasing enzyme</fullName>
        <ecNumber evidence="5">3.4.19.1</ecNumber>
    </recommendedName>
</protein>
<dbReference type="RefSeq" id="XP_008304137.1">
    <property type="nucleotide sequence ID" value="XM_008305915.1"/>
</dbReference>
<dbReference type="InterPro" id="IPR001375">
    <property type="entry name" value="Peptidase_S9_cat"/>
</dbReference>
<dbReference type="GO" id="GO:0008242">
    <property type="term" value="F:omega peptidase activity"/>
    <property type="evidence" value="ECO:0007669"/>
    <property type="project" value="UniProtKB-EC"/>
</dbReference>
<evidence type="ECO:0000259" key="9">
    <source>
        <dbReference type="Pfam" id="PF00326"/>
    </source>
</evidence>
<dbReference type="Gene3D" id="2.120.10.30">
    <property type="entry name" value="TolB, C-terminal domain"/>
    <property type="match status" value="1"/>
</dbReference>
<dbReference type="GO" id="GO:0005737">
    <property type="term" value="C:cytoplasm"/>
    <property type="evidence" value="ECO:0007669"/>
    <property type="project" value="UniProtKB-SubCell"/>
</dbReference>
<keyword evidence="7" id="KW-0963">Cytoplasm</keyword>
<dbReference type="SUPFAM" id="SSF82171">
    <property type="entry name" value="DPP6 N-terminal domain-like"/>
    <property type="match status" value="1"/>
</dbReference>
<keyword evidence="8" id="KW-0378">Hydrolase</keyword>
<comment type="similarity">
    <text evidence="3">Belongs to the peptidase S9C family.</text>
</comment>
<gene>
    <name evidence="13" type="primary">LOC103375602</name>
</gene>
<dbReference type="GeneTree" id="ENSGT00940000166103"/>
<dbReference type="PANTHER" id="PTHR42776:SF1">
    <property type="entry name" value="ACYLAMINO-ACID-RELEASING ENZYME"/>
    <property type="match status" value="1"/>
</dbReference>
<dbReference type="InterPro" id="IPR045550">
    <property type="entry name" value="AARE_N"/>
</dbReference>
<organism evidence="11">
    <name type="scientific">Stegastes partitus</name>
    <name type="common">bicolor damselfish</name>
    <dbReference type="NCBI Taxonomy" id="144197"/>
    <lineage>
        <taxon>Eukaryota</taxon>
        <taxon>Metazoa</taxon>
        <taxon>Chordata</taxon>
        <taxon>Craniata</taxon>
        <taxon>Vertebrata</taxon>
        <taxon>Euteleostomi</taxon>
        <taxon>Actinopterygii</taxon>
        <taxon>Neopterygii</taxon>
        <taxon>Teleostei</taxon>
        <taxon>Neoteleostei</taxon>
        <taxon>Acanthomorphata</taxon>
        <taxon>Ovalentaria</taxon>
        <taxon>Pomacentridae</taxon>
        <taxon>Stegastes</taxon>
    </lineage>
</organism>
<dbReference type="Proteomes" id="UP000694891">
    <property type="component" value="Unplaced"/>
</dbReference>
<dbReference type="SUPFAM" id="SSF53474">
    <property type="entry name" value="alpha/beta-Hydrolases"/>
    <property type="match status" value="1"/>
</dbReference>
<dbReference type="InterPro" id="IPR029058">
    <property type="entry name" value="AB_hydrolase_fold"/>
</dbReference>
<dbReference type="GO" id="GO:0004252">
    <property type="term" value="F:serine-type endopeptidase activity"/>
    <property type="evidence" value="ECO:0007669"/>
    <property type="project" value="TreeGrafter"/>
</dbReference>
<evidence type="ECO:0000259" key="10">
    <source>
        <dbReference type="Pfam" id="PF19283"/>
    </source>
</evidence>
<comment type="subcellular location">
    <subcellularLocation>
        <location evidence="2">Cytoplasm</location>
    </subcellularLocation>
</comment>
<evidence type="ECO:0000256" key="5">
    <source>
        <dbReference type="ARBA" id="ARBA00012917"/>
    </source>
</evidence>
<dbReference type="PANTHER" id="PTHR42776">
    <property type="entry name" value="SERINE PEPTIDASE S9 FAMILY MEMBER"/>
    <property type="match status" value="1"/>
</dbReference>
<evidence type="ECO:0000313" key="11">
    <source>
        <dbReference type="Ensembl" id="ENSSPAP00000025980.1"/>
    </source>
</evidence>
<reference evidence="13" key="2">
    <citation type="submission" date="2025-04" db="UniProtKB">
        <authorList>
            <consortium name="RefSeq"/>
        </authorList>
    </citation>
    <scope>IDENTIFICATION</scope>
</reference>
<evidence type="ECO:0000256" key="3">
    <source>
        <dbReference type="ARBA" id="ARBA00010040"/>
    </source>
</evidence>
<dbReference type="EC" id="3.4.19.1" evidence="5"/>
<dbReference type="Gene3D" id="3.40.50.1820">
    <property type="entry name" value="alpha/beta hydrolase"/>
    <property type="match status" value="1"/>
</dbReference>
<dbReference type="Ensembl" id="ENSSPAT00000026405.1">
    <property type="protein sequence ID" value="ENSSPAP00000025980.1"/>
    <property type="gene ID" value="ENSSPAG00000019611.1"/>
</dbReference>
<accession>A0A3B5AYE8</accession>
<dbReference type="AlphaFoldDB" id="A0A3B5AYE8"/>
<comment type="catalytic activity">
    <reaction evidence="1">
        <text>Cleavage of an N-acetyl or N-formyl amino acid from the N-terminus of a polypeptide.</text>
        <dbReference type="EC" id="3.4.19.1"/>
    </reaction>
</comment>
<feature type="domain" description="Acylamino-acid-releasing enzyme N-terminal" evidence="10">
    <location>
        <begin position="40"/>
        <end position="425"/>
    </location>
</feature>
<reference evidence="11" key="1">
    <citation type="submission" date="2023-09" db="UniProtKB">
        <authorList>
            <consortium name="Ensembl"/>
        </authorList>
    </citation>
    <scope>IDENTIFICATION</scope>
</reference>
<dbReference type="STRING" id="144197.ENSSPAP00000025980"/>
<dbReference type="InterPro" id="IPR011042">
    <property type="entry name" value="6-blade_b-propeller_TolB-like"/>
</dbReference>
<evidence type="ECO:0000313" key="13">
    <source>
        <dbReference type="RefSeq" id="XP_008304137.1"/>
    </source>
</evidence>
<evidence type="ECO:0000256" key="4">
    <source>
        <dbReference type="ARBA" id="ARBA00011881"/>
    </source>
</evidence>
<dbReference type="Pfam" id="PF19283">
    <property type="entry name" value="APEH_N"/>
    <property type="match status" value="1"/>
</dbReference>
<evidence type="ECO:0000256" key="2">
    <source>
        <dbReference type="ARBA" id="ARBA00004496"/>
    </source>
</evidence>
<dbReference type="Pfam" id="PF00326">
    <property type="entry name" value="Peptidase_S9"/>
    <property type="match status" value="1"/>
</dbReference>
<feature type="domain" description="Peptidase S9 prolyl oligopeptidase catalytic" evidence="9">
    <location>
        <begin position="493"/>
        <end position="699"/>
    </location>
</feature>
<dbReference type="GeneID" id="103375602"/>
<keyword evidence="12" id="KW-1185">Reference proteome</keyword>
<evidence type="ECO:0000256" key="7">
    <source>
        <dbReference type="ARBA" id="ARBA00022490"/>
    </source>
</evidence>
<proteinExistence type="inferred from homology"/>
<evidence type="ECO:0000256" key="6">
    <source>
        <dbReference type="ARBA" id="ARBA00018421"/>
    </source>
</evidence>
<dbReference type="GO" id="GO:0006508">
    <property type="term" value="P:proteolysis"/>
    <property type="evidence" value="ECO:0007669"/>
    <property type="project" value="InterPro"/>
</dbReference>
<evidence type="ECO:0000256" key="1">
    <source>
        <dbReference type="ARBA" id="ARBA00000721"/>
    </source>
</evidence>
<dbReference type="FunFam" id="3.40.50.1820:FF:000043">
    <property type="entry name" value="acylamino-acid-releasing enzyme"/>
    <property type="match status" value="1"/>
</dbReference>
<dbReference type="OrthoDB" id="416344at2759"/>
<evidence type="ECO:0000256" key="8">
    <source>
        <dbReference type="ARBA" id="ARBA00022801"/>
    </source>
</evidence>